<proteinExistence type="predicted"/>
<evidence type="ECO:0000313" key="2">
    <source>
        <dbReference type="Proteomes" id="UP000430345"/>
    </source>
</evidence>
<sequence length="61" mass="7473">MNLMNKYLKYIKEVNCYEEDIEDSEYVEEIVNKDKLMLRGKNRRNIYSIERVRVGGNDRKR</sequence>
<name>A0A6I1MI02_9CLOT</name>
<accession>A0A6I1MI02</accession>
<gene>
    <name evidence="1" type="ORF">GBZ86_01855</name>
</gene>
<dbReference type="AlphaFoldDB" id="A0A6I1MI02"/>
<reference evidence="1 2" key="1">
    <citation type="submission" date="2019-10" db="EMBL/GenBank/DDBJ databases">
        <title>The Genome Sequence of Clostridium tarantellae Isolated from Fish Brain.</title>
        <authorList>
            <person name="Bano L."/>
            <person name="Kiel M."/>
            <person name="Sales G."/>
            <person name="Doxey A.C."/>
            <person name="Mansfield M.J."/>
            <person name="Schiavone M."/>
            <person name="Rossetto O."/>
            <person name="Pirazzini M."/>
            <person name="Dobrindt U."/>
            <person name="Montecucco C."/>
        </authorList>
    </citation>
    <scope>NUCLEOTIDE SEQUENCE [LARGE SCALE GENOMIC DNA]</scope>
    <source>
        <strain evidence="1 2">DSM 3997</strain>
    </source>
</reference>
<organism evidence="1 2">
    <name type="scientific">Clostridium tarantellae</name>
    <dbReference type="NCBI Taxonomy" id="39493"/>
    <lineage>
        <taxon>Bacteria</taxon>
        <taxon>Bacillati</taxon>
        <taxon>Bacillota</taxon>
        <taxon>Clostridia</taxon>
        <taxon>Eubacteriales</taxon>
        <taxon>Clostridiaceae</taxon>
        <taxon>Clostridium</taxon>
    </lineage>
</organism>
<comment type="caution">
    <text evidence="1">The sequence shown here is derived from an EMBL/GenBank/DDBJ whole genome shotgun (WGS) entry which is preliminary data.</text>
</comment>
<dbReference type="EMBL" id="WHJC01000010">
    <property type="protein sequence ID" value="MPQ42514.1"/>
    <property type="molecule type" value="Genomic_DNA"/>
</dbReference>
<protein>
    <submittedName>
        <fullName evidence="1">Uncharacterized protein</fullName>
    </submittedName>
</protein>
<evidence type="ECO:0000313" key="1">
    <source>
        <dbReference type="EMBL" id="MPQ42514.1"/>
    </source>
</evidence>
<keyword evidence="2" id="KW-1185">Reference proteome</keyword>
<dbReference type="Proteomes" id="UP000430345">
    <property type="component" value="Unassembled WGS sequence"/>
</dbReference>
<dbReference type="RefSeq" id="WP_152887208.1">
    <property type="nucleotide sequence ID" value="NZ_WHJC01000010.1"/>
</dbReference>